<gene>
    <name evidence="1" type="ORF">HMPREF9440_02080</name>
</gene>
<organism evidence="1 2">
    <name type="scientific">Sutterella parvirubra YIT 11816</name>
    <dbReference type="NCBI Taxonomy" id="762967"/>
    <lineage>
        <taxon>Bacteria</taxon>
        <taxon>Pseudomonadati</taxon>
        <taxon>Pseudomonadota</taxon>
        <taxon>Betaproteobacteria</taxon>
        <taxon>Burkholderiales</taxon>
        <taxon>Sutterellaceae</taxon>
        <taxon>Sutterella</taxon>
    </lineage>
</organism>
<comment type="caution">
    <text evidence="1">The sequence shown here is derived from an EMBL/GenBank/DDBJ whole genome shotgun (WGS) entry which is preliminary data.</text>
</comment>
<dbReference type="AlphaFoldDB" id="H3KH40"/>
<evidence type="ECO:0000313" key="2">
    <source>
        <dbReference type="Proteomes" id="UP000004956"/>
    </source>
</evidence>
<sequence length="372" mass="42356">MRKLLLLSVGEGLRPVAFAEPSVYFRTGSEICASLGGLKAQSPCEPVMVSGPELSNITTSKTATETKLEDLAVEGTPFVLTMDDSVLQEPWLRKAVIEQEKALESYDIRGQSGGDVGIATIRREFTFEVRKPDSDELETVTRELFVHICKDWRAWRMENDRLVDTLWDLKKAVEAEQRHFTPGALELIQRHFEIRPKKVGEVANSGKPIPGDWVAEFIDGAQYEAEATMSVFVIVSNAIEDPLEALWAHRTRETVEEHFALCRDGFERRWSDVLTGRRFAQFLALCYKTFFERAVEKARQNAGHGAGAPMETDAAELLRKWLKGPDIVRFLDEFARVDARLTRSMTDDRMPWIRARDVRFLELIGYKELPDF</sequence>
<name>H3KH40_9BURK</name>
<keyword evidence="2" id="KW-1185">Reference proteome</keyword>
<evidence type="ECO:0000313" key="1">
    <source>
        <dbReference type="EMBL" id="EHY30559.1"/>
    </source>
</evidence>
<dbReference type="Proteomes" id="UP000004956">
    <property type="component" value="Unassembled WGS sequence"/>
</dbReference>
<reference evidence="1 2" key="1">
    <citation type="submission" date="2011-11" db="EMBL/GenBank/DDBJ databases">
        <authorList>
            <person name="Weinstock G."/>
            <person name="Sodergren E."/>
            <person name="Clifton S."/>
            <person name="Fulton L."/>
            <person name="Fulton B."/>
            <person name="Courtney L."/>
            <person name="Fronick C."/>
            <person name="Harrison M."/>
            <person name="Strong C."/>
            <person name="Farmer C."/>
            <person name="Delahaunty K."/>
            <person name="Markovic C."/>
            <person name="Hall O."/>
            <person name="Minx P."/>
            <person name="Tomlinson C."/>
            <person name="Mitreva M."/>
            <person name="Hou S."/>
            <person name="Chen J."/>
            <person name="Wollam A."/>
            <person name="Pepin K.H."/>
            <person name="Johnson M."/>
            <person name="Bhonagiri V."/>
            <person name="Zhang X."/>
            <person name="Suruliraj S."/>
            <person name="Warren W."/>
            <person name="Chinwalla A."/>
            <person name="Mardis E.R."/>
            <person name="Wilson R.K."/>
        </authorList>
    </citation>
    <scope>NUCLEOTIDE SEQUENCE [LARGE SCALE GENOMIC DNA]</scope>
    <source>
        <strain evidence="1 2">YIT 11816</strain>
    </source>
</reference>
<accession>H3KH40</accession>
<dbReference type="PATRIC" id="fig|762967.3.peg.1637"/>
<protein>
    <submittedName>
        <fullName evidence="1">Uncharacterized protein</fullName>
    </submittedName>
</protein>
<dbReference type="EMBL" id="AFBQ01000313">
    <property type="protein sequence ID" value="EHY30559.1"/>
    <property type="molecule type" value="Genomic_DNA"/>
</dbReference>
<proteinExistence type="predicted"/>
<dbReference type="HOGENOM" id="CLU_773237_0_0_4"/>